<dbReference type="Pfam" id="PF01636">
    <property type="entry name" value="APH"/>
    <property type="match status" value="1"/>
</dbReference>
<dbReference type="Proteomes" id="UP001551695">
    <property type="component" value="Unassembled WGS sequence"/>
</dbReference>
<dbReference type="EMBL" id="JBFAKC010000004">
    <property type="protein sequence ID" value="MEV0707945.1"/>
    <property type="molecule type" value="Genomic_DNA"/>
</dbReference>
<feature type="domain" description="Aminoglycoside phosphotransferase" evidence="1">
    <location>
        <begin position="49"/>
        <end position="242"/>
    </location>
</feature>
<sequence length="316" mass="34514">MDEPPVTRVRWSSVPSTVRTDVEKRLGARVRSAEDQSGGFSHGVAARLFLEDGSSVFVKAIDDTDELAVTYRKESNTAAALPHDVPTPRHRHGWAVDGWFVACFDDVTGRHPRLDNPGELGAVLATVTRLAETLTPCPLPDVPTFLDHYGPALAIWAAFAANGPPPDLDTWCRANLDRLAGIESAWHGFARGNTLLHTDLRPDNMIRRADGSVVVVDWAWPCRGAAWIDLVGLAPSLVRAGTDPDPLLASHSTTREVDPVAIDGLVCALAGYWTSQCRLPAPPRSPRLRRYQAEAAELTTTWLRRRLSAGTRTPRS</sequence>
<evidence type="ECO:0000259" key="1">
    <source>
        <dbReference type="Pfam" id="PF01636"/>
    </source>
</evidence>
<keyword evidence="3" id="KW-1185">Reference proteome</keyword>
<dbReference type="InterPro" id="IPR011009">
    <property type="entry name" value="Kinase-like_dom_sf"/>
</dbReference>
<gene>
    <name evidence="2" type="ORF">AB0I48_10305</name>
</gene>
<accession>A0ABV3FRM0</accession>
<protein>
    <submittedName>
        <fullName evidence="2">Phosphotransferase</fullName>
    </submittedName>
</protein>
<organism evidence="2 3">
    <name type="scientific">Nocardia aurea</name>
    <dbReference type="NCBI Taxonomy" id="2144174"/>
    <lineage>
        <taxon>Bacteria</taxon>
        <taxon>Bacillati</taxon>
        <taxon>Actinomycetota</taxon>
        <taxon>Actinomycetes</taxon>
        <taxon>Mycobacteriales</taxon>
        <taxon>Nocardiaceae</taxon>
        <taxon>Nocardia</taxon>
    </lineage>
</organism>
<proteinExistence type="predicted"/>
<evidence type="ECO:0000313" key="2">
    <source>
        <dbReference type="EMBL" id="MEV0707945.1"/>
    </source>
</evidence>
<dbReference type="RefSeq" id="WP_357782090.1">
    <property type="nucleotide sequence ID" value="NZ_JBFAKC010000004.1"/>
</dbReference>
<evidence type="ECO:0000313" key="3">
    <source>
        <dbReference type="Proteomes" id="UP001551695"/>
    </source>
</evidence>
<reference evidence="2 3" key="1">
    <citation type="submission" date="2024-06" db="EMBL/GenBank/DDBJ databases">
        <title>The Natural Products Discovery Center: Release of the First 8490 Sequenced Strains for Exploring Actinobacteria Biosynthetic Diversity.</title>
        <authorList>
            <person name="Kalkreuter E."/>
            <person name="Kautsar S.A."/>
            <person name="Yang D."/>
            <person name="Bader C.D."/>
            <person name="Teijaro C.N."/>
            <person name="Fluegel L."/>
            <person name="Davis C.M."/>
            <person name="Simpson J.R."/>
            <person name="Lauterbach L."/>
            <person name="Steele A.D."/>
            <person name="Gui C."/>
            <person name="Meng S."/>
            <person name="Li G."/>
            <person name="Viehrig K."/>
            <person name="Ye F."/>
            <person name="Su P."/>
            <person name="Kiefer A.F."/>
            <person name="Nichols A."/>
            <person name="Cepeda A.J."/>
            <person name="Yan W."/>
            <person name="Fan B."/>
            <person name="Jiang Y."/>
            <person name="Adhikari A."/>
            <person name="Zheng C.-J."/>
            <person name="Schuster L."/>
            <person name="Cowan T.M."/>
            <person name="Smanski M.J."/>
            <person name="Chevrette M.G."/>
            <person name="De Carvalho L.P.S."/>
            <person name="Shen B."/>
        </authorList>
    </citation>
    <scope>NUCLEOTIDE SEQUENCE [LARGE SCALE GENOMIC DNA]</scope>
    <source>
        <strain evidence="2 3">NPDC050403</strain>
    </source>
</reference>
<dbReference type="SUPFAM" id="SSF56112">
    <property type="entry name" value="Protein kinase-like (PK-like)"/>
    <property type="match status" value="1"/>
</dbReference>
<dbReference type="InterPro" id="IPR002575">
    <property type="entry name" value="Aminoglycoside_PTrfase"/>
</dbReference>
<dbReference type="Gene3D" id="3.90.1200.10">
    <property type="match status" value="1"/>
</dbReference>
<comment type="caution">
    <text evidence="2">The sequence shown here is derived from an EMBL/GenBank/DDBJ whole genome shotgun (WGS) entry which is preliminary data.</text>
</comment>
<name>A0ABV3FRM0_9NOCA</name>